<keyword evidence="1" id="KW-0472">Membrane</keyword>
<proteinExistence type="predicted"/>
<protein>
    <recommendedName>
        <fullName evidence="3">DUF4175 domain-containing protein</fullName>
    </recommendedName>
</protein>
<reference evidence="2" key="1">
    <citation type="submission" date="2018-05" db="EMBL/GenBank/DDBJ databases">
        <authorList>
            <person name="Lanie J.A."/>
            <person name="Ng W.-L."/>
            <person name="Kazmierczak K.M."/>
            <person name="Andrzejewski T.M."/>
            <person name="Davidsen T.M."/>
            <person name="Wayne K.J."/>
            <person name="Tettelin H."/>
            <person name="Glass J.I."/>
            <person name="Rusch D."/>
            <person name="Podicherti R."/>
            <person name="Tsui H.-C.T."/>
            <person name="Winkler M.E."/>
        </authorList>
    </citation>
    <scope>NUCLEOTIDE SEQUENCE</scope>
</reference>
<evidence type="ECO:0000313" key="2">
    <source>
        <dbReference type="EMBL" id="SVB88637.1"/>
    </source>
</evidence>
<name>A0A382HNW9_9ZZZZ</name>
<organism evidence="2">
    <name type="scientific">marine metagenome</name>
    <dbReference type="NCBI Taxonomy" id="408172"/>
    <lineage>
        <taxon>unclassified sequences</taxon>
        <taxon>metagenomes</taxon>
        <taxon>ecological metagenomes</taxon>
    </lineage>
</organism>
<feature type="transmembrane region" description="Helical" evidence="1">
    <location>
        <begin position="46"/>
        <end position="65"/>
    </location>
</feature>
<dbReference type="EMBL" id="UINC01062225">
    <property type="protein sequence ID" value="SVB88637.1"/>
    <property type="molecule type" value="Genomic_DNA"/>
</dbReference>
<keyword evidence="1" id="KW-0812">Transmembrane</keyword>
<evidence type="ECO:0000256" key="1">
    <source>
        <dbReference type="SAM" id="Phobius"/>
    </source>
</evidence>
<accession>A0A382HNW9</accession>
<dbReference type="AlphaFoldDB" id="A0A382HNW9"/>
<feature type="non-terminal residue" evidence="2">
    <location>
        <position position="464"/>
    </location>
</feature>
<feature type="non-terminal residue" evidence="2">
    <location>
        <position position="1"/>
    </location>
</feature>
<sequence>FAVVERRLWRVETAMAVCLAAAGLFGSYLVLFFSDRLWDSPGWLRLGLLTAGIGITVGSVIWWMSRWVFHRRDTRALARLVQRRYRRLGDRLLGIVELADEKKRPAIFSPSLYRAAIGQVAGEALKLDFKQTVNPRPARQRAVVAATLVAVAVAVWGIIPQAGWNTLKRWGQPVADIPRHTLVGLTGFTNEMVVARGEPFDVNGAVEYRSFWRPATAWHRFNESKPVRADIAGTNVNFTVSGQVEDGDLTVNVGDARHEVAVRPVQRPAMRELHARIDLPAYLQHPVRNEPVQAAYLPVLRGSTVSFQGRVSRELQQAQVTIDEVARLMSVRDDNFSSPAHEVGVASHFAFTWLDKYDLAGAAAWQLNVEAIDDLAPRPDLGTLGRDLAILETEVLELNATVRDDYGVKETGIEWRALGQAEETPPQIAAALTARAKGTQETEFETGFHFSPAVLGIGKDTTVE</sequence>
<keyword evidence="1" id="KW-1133">Transmembrane helix</keyword>
<feature type="transmembrane region" description="Helical" evidence="1">
    <location>
        <begin position="14"/>
        <end position="34"/>
    </location>
</feature>
<evidence type="ECO:0008006" key="3">
    <source>
        <dbReference type="Google" id="ProtNLM"/>
    </source>
</evidence>
<gene>
    <name evidence="2" type="ORF">METZ01_LOCUS241491</name>
</gene>
<feature type="transmembrane region" description="Helical" evidence="1">
    <location>
        <begin position="142"/>
        <end position="159"/>
    </location>
</feature>